<sequence>MSLVNTPEISVNGTVIPPSAIDAEIQYHPASSRREAMILAAQTLIIEQVLKQRAEKLGIFTLIPSGGISNDDLIDKLFELEVAVPQATVEECLRYYKANQETFKTAPLVEAKHILLAADPEDIVQRAEARQLALALIEQLCEDALQFSRLARMYSACPSKEVDGSLGQVSHGQTVPEFQRQLFAAPEGLMQKPIESRFGFHIVWIARKVDGVSLPFDTVEQKIANYLNEKVRTKAIAQYLQQLLADADIDGFDFGIEKSPLVQ</sequence>
<keyword evidence="8" id="KW-1185">Reference proteome</keyword>
<comment type="similarity">
    <text evidence="2">Belongs to the PpiC/parvulin rotamase family.</text>
</comment>
<evidence type="ECO:0000313" key="8">
    <source>
        <dbReference type="Proteomes" id="UP001520878"/>
    </source>
</evidence>
<dbReference type="Gene3D" id="3.10.50.40">
    <property type="match status" value="1"/>
</dbReference>
<reference evidence="7 8" key="1">
    <citation type="submission" date="2021-10" db="EMBL/GenBank/DDBJ databases">
        <title>Draft genome of Aestuariibacter halophilus JC2043.</title>
        <authorList>
            <person name="Emsley S.A."/>
            <person name="Pfannmuller K.M."/>
            <person name="Ushijima B."/>
            <person name="Saw J.H."/>
            <person name="Videau P."/>
        </authorList>
    </citation>
    <scope>NUCLEOTIDE SEQUENCE [LARGE SCALE GENOMIC DNA]</scope>
    <source>
        <strain evidence="7 8">JC2043</strain>
    </source>
</reference>
<evidence type="ECO:0000256" key="4">
    <source>
        <dbReference type="ARBA" id="ARBA00023110"/>
    </source>
</evidence>
<keyword evidence="5 7" id="KW-0413">Isomerase</keyword>
<dbReference type="PROSITE" id="PS50198">
    <property type="entry name" value="PPIC_PPIASE_2"/>
    <property type="match status" value="1"/>
</dbReference>
<feature type="domain" description="PpiC" evidence="6">
    <location>
        <begin position="106"/>
        <end position="207"/>
    </location>
</feature>
<dbReference type="InterPro" id="IPR000297">
    <property type="entry name" value="PPIase_PpiC"/>
</dbReference>
<evidence type="ECO:0000259" key="6">
    <source>
        <dbReference type="PROSITE" id="PS50198"/>
    </source>
</evidence>
<dbReference type="Pfam" id="PF00639">
    <property type="entry name" value="Rotamase"/>
    <property type="match status" value="1"/>
</dbReference>
<comment type="caution">
    <text evidence="7">The sequence shown here is derived from an EMBL/GenBank/DDBJ whole genome shotgun (WGS) entry which is preliminary data.</text>
</comment>
<evidence type="ECO:0000256" key="5">
    <source>
        <dbReference type="PROSITE-ProRule" id="PRU00278"/>
    </source>
</evidence>
<protein>
    <recommendedName>
        <fullName evidence="3">peptidylprolyl isomerase</fullName>
        <ecNumber evidence="3">5.2.1.8</ecNumber>
    </recommendedName>
</protein>
<organism evidence="7 8">
    <name type="scientific">Fluctibacter halophilus</name>
    <dbReference type="NCBI Taxonomy" id="226011"/>
    <lineage>
        <taxon>Bacteria</taxon>
        <taxon>Pseudomonadati</taxon>
        <taxon>Pseudomonadota</taxon>
        <taxon>Gammaproteobacteria</taxon>
        <taxon>Alteromonadales</taxon>
        <taxon>Alteromonadaceae</taxon>
        <taxon>Fluctibacter</taxon>
    </lineage>
</organism>
<dbReference type="InterPro" id="IPR046357">
    <property type="entry name" value="PPIase_dom_sf"/>
</dbReference>
<comment type="catalytic activity">
    <reaction evidence="1">
        <text>[protein]-peptidylproline (omega=180) = [protein]-peptidylproline (omega=0)</text>
        <dbReference type="Rhea" id="RHEA:16237"/>
        <dbReference type="Rhea" id="RHEA-COMP:10747"/>
        <dbReference type="Rhea" id="RHEA-COMP:10748"/>
        <dbReference type="ChEBI" id="CHEBI:83833"/>
        <dbReference type="ChEBI" id="CHEBI:83834"/>
        <dbReference type="EC" id="5.2.1.8"/>
    </reaction>
</comment>
<dbReference type="Proteomes" id="UP001520878">
    <property type="component" value="Unassembled WGS sequence"/>
</dbReference>
<accession>A0ABS8G4K7</accession>
<keyword evidence="4 5" id="KW-0697">Rotamase</keyword>
<gene>
    <name evidence="7" type="ORF">LJ739_02290</name>
</gene>
<dbReference type="SUPFAM" id="SSF109998">
    <property type="entry name" value="Triger factor/SurA peptide-binding domain-like"/>
    <property type="match status" value="1"/>
</dbReference>
<dbReference type="PANTHER" id="PTHR47245">
    <property type="entry name" value="PEPTIDYLPROLYL ISOMERASE"/>
    <property type="match status" value="1"/>
</dbReference>
<dbReference type="SUPFAM" id="SSF54534">
    <property type="entry name" value="FKBP-like"/>
    <property type="match status" value="1"/>
</dbReference>
<name>A0ABS8G4K7_9ALTE</name>
<dbReference type="PANTHER" id="PTHR47245:SF2">
    <property type="entry name" value="PEPTIDYL-PROLYL CIS-TRANS ISOMERASE HP_0175-RELATED"/>
    <property type="match status" value="1"/>
</dbReference>
<evidence type="ECO:0000313" key="7">
    <source>
        <dbReference type="EMBL" id="MCC2615071.1"/>
    </source>
</evidence>
<dbReference type="RefSeq" id="WP_229156984.1">
    <property type="nucleotide sequence ID" value="NZ_JAJEWP010000001.1"/>
</dbReference>
<evidence type="ECO:0000256" key="3">
    <source>
        <dbReference type="ARBA" id="ARBA00013194"/>
    </source>
</evidence>
<evidence type="ECO:0000256" key="2">
    <source>
        <dbReference type="ARBA" id="ARBA00007656"/>
    </source>
</evidence>
<dbReference type="InterPro" id="IPR027304">
    <property type="entry name" value="Trigger_fact/SurA_dom_sf"/>
</dbReference>
<dbReference type="EC" id="5.2.1.8" evidence="3"/>
<proteinExistence type="inferred from homology"/>
<dbReference type="EMBL" id="JAJEWP010000001">
    <property type="protein sequence ID" value="MCC2615071.1"/>
    <property type="molecule type" value="Genomic_DNA"/>
</dbReference>
<dbReference type="InterPro" id="IPR050245">
    <property type="entry name" value="PrsA_foldase"/>
</dbReference>
<evidence type="ECO:0000256" key="1">
    <source>
        <dbReference type="ARBA" id="ARBA00000971"/>
    </source>
</evidence>
<dbReference type="GO" id="GO:0003755">
    <property type="term" value="F:peptidyl-prolyl cis-trans isomerase activity"/>
    <property type="evidence" value="ECO:0007669"/>
    <property type="project" value="UniProtKB-EC"/>
</dbReference>